<evidence type="ECO:0000313" key="2">
    <source>
        <dbReference type="EMBL" id="WOS81359.1"/>
    </source>
</evidence>
<dbReference type="AlphaFoldDB" id="A0A080V8M9"/>
<reference evidence="2" key="3">
    <citation type="submission" date="2023-10" db="EMBL/GenBank/DDBJ databases">
        <title>Pathogen: clinical or host-associated sample.</title>
        <authorList>
            <person name="Hergert J."/>
            <person name="Casey R."/>
            <person name="Wagner J."/>
            <person name="Young E.L."/>
            <person name="Oakeson K.F."/>
        </authorList>
    </citation>
    <scope>NUCLEOTIDE SEQUENCE</scope>
    <source>
        <strain evidence="2">2021CK-01020</strain>
    </source>
</reference>
<reference evidence="1 3" key="1">
    <citation type="submission" date="2018-07" db="EMBL/GenBank/DDBJ databases">
        <title>Mechanisms of high-level aminoglycoside resistance among Gram-negative pathogens in Brazil.</title>
        <authorList>
            <person name="Ballaben A.S."/>
            <person name="Darini A.L.C."/>
            <person name="Doi Y."/>
        </authorList>
    </citation>
    <scope>NUCLEOTIDE SEQUENCE [LARGE SCALE GENOMIC DNA]</scope>
    <source>
        <strain evidence="1 3">B2-305</strain>
    </source>
</reference>
<protein>
    <submittedName>
        <fullName evidence="1">Mg(2+) transporter</fullName>
    </submittedName>
    <submittedName>
        <fullName evidence="2">PSPA7_2676 family Cys-rich small protein</fullName>
    </submittedName>
</protein>
<proteinExistence type="predicted"/>
<reference evidence="2" key="2">
    <citation type="submission" date="2023-06" db="EMBL/GenBank/DDBJ databases">
        <authorList>
            <consortium name="Clinical and Environmental Microbiology Branch: Whole genome sequencing antimicrobial resistance pathogens in the healthcare setting"/>
        </authorList>
    </citation>
    <scope>NUCLEOTIDE SEQUENCE</scope>
    <source>
        <strain evidence="2">2021CK-01020</strain>
    </source>
</reference>
<sequence length="44" mass="5107">MTLRCLIGGCDWCRQPALRLGEETFDCERCLRCGALRYSGIQRR</sequence>
<accession>A0A080V8M9</accession>
<evidence type="ECO:0000313" key="3">
    <source>
        <dbReference type="Proteomes" id="UP000253594"/>
    </source>
</evidence>
<dbReference type="NCBIfam" id="NF041603">
    <property type="entry name" value="Cys_rich_47"/>
    <property type="match status" value="1"/>
</dbReference>
<evidence type="ECO:0000313" key="1">
    <source>
        <dbReference type="EMBL" id="RCI75093.1"/>
    </source>
</evidence>
<dbReference type="Proteomes" id="UP001297540">
    <property type="component" value="Chromosome"/>
</dbReference>
<organism evidence="1 3">
    <name type="scientific">Pseudomonas aeruginosa</name>
    <dbReference type="NCBI Taxonomy" id="287"/>
    <lineage>
        <taxon>Bacteria</taxon>
        <taxon>Pseudomonadati</taxon>
        <taxon>Pseudomonadota</taxon>
        <taxon>Gammaproteobacteria</taxon>
        <taxon>Pseudomonadales</taxon>
        <taxon>Pseudomonadaceae</taxon>
        <taxon>Pseudomonas</taxon>
    </lineage>
</organism>
<gene>
    <name evidence="1" type="ORF">DT376_09465</name>
    <name evidence="2" type="ORF">L4V69_19975</name>
</gene>
<dbReference type="RefSeq" id="WP_003088917.1">
    <property type="nucleotide sequence ID" value="NZ_AP014622.1"/>
</dbReference>
<dbReference type="EMBL" id="CP136986">
    <property type="protein sequence ID" value="WOS81359.1"/>
    <property type="molecule type" value="Genomic_DNA"/>
</dbReference>
<dbReference type="KEGG" id="paeb:NCGM1900_4333"/>
<dbReference type="Proteomes" id="UP000253594">
    <property type="component" value="Unassembled WGS sequence"/>
</dbReference>
<name>A0A080V8M9_PSEAI</name>
<dbReference type="InterPro" id="IPR048088">
    <property type="entry name" value="Cys_rich_PSPA7_2676-like"/>
</dbReference>
<dbReference type="EMBL" id="QORE01000233">
    <property type="protein sequence ID" value="RCI75093.1"/>
    <property type="molecule type" value="Genomic_DNA"/>
</dbReference>